<dbReference type="Proteomes" id="UP001190640">
    <property type="component" value="Chromosome 4"/>
</dbReference>
<protein>
    <submittedName>
        <fullName evidence="2">Uncharacterized protein LOC129327629</fullName>
    </submittedName>
</protein>
<dbReference type="RefSeq" id="XP_054832356.1">
    <property type="nucleotide sequence ID" value="XM_054976381.1"/>
</dbReference>
<dbReference type="AlphaFoldDB" id="A0AA97J7I0"/>
<name>A0AA97J7I0_EUBMA</name>
<dbReference type="PANTHER" id="PTHR11439:SF483">
    <property type="entry name" value="PEPTIDE SYNTHASE GLIP-LIKE, PUTATIVE (AFU_ORTHOLOGUE AFUA_3G12920)-RELATED"/>
    <property type="match status" value="1"/>
</dbReference>
<evidence type="ECO:0000313" key="2">
    <source>
        <dbReference type="RefSeq" id="XP_054832356.1"/>
    </source>
</evidence>
<dbReference type="KEGG" id="emc:129327629"/>
<sequence>MLAYENADDSKEVVQHLSKHIELKQLSNVTHYLGMQLYREEDGHFLINQEQKIKDFISFMNMEEAYTVAPPMESSYIKDLDDTEKLPTDNKYHTAKVKLLYIRTLRRPDISAAVGLLCRKSLAPTFKDWNVLKRLIRYPKGTAHFKLKLPANSKPELVVLTDANYGEDLNTRLSSQ</sequence>
<accession>A0AA97J7I0</accession>
<dbReference type="GeneID" id="129327629"/>
<dbReference type="PANTHER" id="PTHR11439">
    <property type="entry name" value="GAG-POL-RELATED RETROTRANSPOSON"/>
    <property type="match status" value="1"/>
</dbReference>
<gene>
    <name evidence="2" type="primary">LOC129327629</name>
</gene>
<organism evidence="1 2">
    <name type="scientific">Eublepharis macularius</name>
    <name type="common">Leopard gecko</name>
    <name type="synonym">Cyrtodactylus macularius</name>
    <dbReference type="NCBI Taxonomy" id="481883"/>
    <lineage>
        <taxon>Eukaryota</taxon>
        <taxon>Metazoa</taxon>
        <taxon>Chordata</taxon>
        <taxon>Craniata</taxon>
        <taxon>Vertebrata</taxon>
        <taxon>Euteleostomi</taxon>
        <taxon>Lepidosauria</taxon>
        <taxon>Squamata</taxon>
        <taxon>Bifurcata</taxon>
        <taxon>Gekkota</taxon>
        <taxon>Eublepharidae</taxon>
        <taxon>Eublepharinae</taxon>
        <taxon>Eublepharis</taxon>
    </lineage>
</organism>
<keyword evidence="1" id="KW-1185">Reference proteome</keyword>
<evidence type="ECO:0000313" key="1">
    <source>
        <dbReference type="Proteomes" id="UP001190640"/>
    </source>
</evidence>
<reference evidence="2" key="1">
    <citation type="submission" date="2025-08" db="UniProtKB">
        <authorList>
            <consortium name="RefSeq"/>
        </authorList>
    </citation>
    <scope>IDENTIFICATION</scope>
    <source>
        <tissue evidence="2">Blood</tissue>
    </source>
</reference>
<proteinExistence type="predicted"/>